<evidence type="ECO:0000313" key="3">
    <source>
        <dbReference type="Proteomes" id="UP001211907"/>
    </source>
</evidence>
<reference evidence="2" key="1">
    <citation type="submission" date="2020-05" db="EMBL/GenBank/DDBJ databases">
        <title>Phylogenomic resolution of chytrid fungi.</title>
        <authorList>
            <person name="Stajich J.E."/>
            <person name="Amses K."/>
            <person name="Simmons R."/>
            <person name="Seto K."/>
            <person name="Myers J."/>
            <person name="Bonds A."/>
            <person name="Quandt C.A."/>
            <person name="Barry K."/>
            <person name="Liu P."/>
            <person name="Grigoriev I."/>
            <person name="Longcore J.E."/>
            <person name="James T.Y."/>
        </authorList>
    </citation>
    <scope>NUCLEOTIDE SEQUENCE</scope>
    <source>
        <strain evidence="2">JEL0513</strain>
    </source>
</reference>
<accession>A0AAD5TF30</accession>
<keyword evidence="1" id="KW-0812">Transmembrane</keyword>
<evidence type="ECO:0000256" key="1">
    <source>
        <dbReference type="SAM" id="Phobius"/>
    </source>
</evidence>
<feature type="transmembrane region" description="Helical" evidence="1">
    <location>
        <begin position="132"/>
        <end position="151"/>
    </location>
</feature>
<name>A0AAD5TF30_9FUNG</name>
<dbReference type="AlphaFoldDB" id="A0AAD5TF30"/>
<dbReference type="EMBL" id="JADGJH010000047">
    <property type="protein sequence ID" value="KAJ3140794.1"/>
    <property type="molecule type" value="Genomic_DNA"/>
</dbReference>
<proteinExistence type="predicted"/>
<dbReference type="Proteomes" id="UP001211907">
    <property type="component" value="Unassembled WGS sequence"/>
</dbReference>
<keyword evidence="1" id="KW-0472">Membrane</keyword>
<organism evidence="2 3">
    <name type="scientific">Physocladia obscura</name>
    <dbReference type="NCBI Taxonomy" id="109957"/>
    <lineage>
        <taxon>Eukaryota</taxon>
        <taxon>Fungi</taxon>
        <taxon>Fungi incertae sedis</taxon>
        <taxon>Chytridiomycota</taxon>
        <taxon>Chytridiomycota incertae sedis</taxon>
        <taxon>Chytridiomycetes</taxon>
        <taxon>Chytridiales</taxon>
        <taxon>Chytriomycetaceae</taxon>
        <taxon>Physocladia</taxon>
    </lineage>
</organism>
<protein>
    <submittedName>
        <fullName evidence="2">Uncharacterized protein</fullName>
    </submittedName>
</protein>
<keyword evidence="3" id="KW-1185">Reference proteome</keyword>
<comment type="caution">
    <text evidence="2">The sequence shown here is derived from an EMBL/GenBank/DDBJ whole genome shotgun (WGS) entry which is preliminary data.</text>
</comment>
<sequence>MISLEVSPSPEETVTIVSESLDRRRSTSEFSSHHQFTENVAHEAIEIDSADPTVIQSGSTPPPQYDGVFQLNLLVEIPLDFSKPALEYFNVTLPPRLEGRVANVTFAARMTELNHALATSEMQRNIRFTSKFAIVTGVTSILVSFAVFAMAFVAQNLILLSFLAFSAIINFISPQSAEYTRKAEKLARDWTKEDAKNGINLSWSIKKSFGGIRRSRIDLSVCVFEKVRQTEDDIEALPMYAEQA</sequence>
<evidence type="ECO:0000313" key="2">
    <source>
        <dbReference type="EMBL" id="KAJ3140794.1"/>
    </source>
</evidence>
<gene>
    <name evidence="2" type="ORF">HK100_009230</name>
</gene>
<keyword evidence="1" id="KW-1133">Transmembrane helix</keyword>